<dbReference type="RefSeq" id="WP_377860509.1">
    <property type="nucleotide sequence ID" value="NZ_JBHLZU010000027.1"/>
</dbReference>
<dbReference type="InterPro" id="IPR023393">
    <property type="entry name" value="START-like_dom_sf"/>
</dbReference>
<feature type="domain" description="Activator of Hsp90 ATPase homologue 1/2-like C-terminal" evidence="2">
    <location>
        <begin position="15"/>
        <end position="141"/>
    </location>
</feature>
<protein>
    <submittedName>
        <fullName evidence="3">SRPBCC family protein</fullName>
    </submittedName>
</protein>
<gene>
    <name evidence="3" type="ORF">ACFFQA_32235</name>
</gene>
<evidence type="ECO:0000256" key="1">
    <source>
        <dbReference type="ARBA" id="ARBA00006817"/>
    </source>
</evidence>
<comment type="caution">
    <text evidence="3">The sequence shown here is derived from an EMBL/GenBank/DDBJ whole genome shotgun (WGS) entry which is preliminary data.</text>
</comment>
<evidence type="ECO:0000259" key="2">
    <source>
        <dbReference type="Pfam" id="PF08327"/>
    </source>
</evidence>
<organism evidence="3 4">
    <name type="scientific">Allokutzneria oryzae</name>
    <dbReference type="NCBI Taxonomy" id="1378989"/>
    <lineage>
        <taxon>Bacteria</taxon>
        <taxon>Bacillati</taxon>
        <taxon>Actinomycetota</taxon>
        <taxon>Actinomycetes</taxon>
        <taxon>Pseudonocardiales</taxon>
        <taxon>Pseudonocardiaceae</taxon>
        <taxon>Allokutzneria</taxon>
    </lineage>
</organism>
<accession>A0ABV6A8Q6</accession>
<reference evidence="3 4" key="1">
    <citation type="submission" date="2024-09" db="EMBL/GenBank/DDBJ databases">
        <authorList>
            <person name="Sun Q."/>
            <person name="Mori K."/>
        </authorList>
    </citation>
    <scope>NUCLEOTIDE SEQUENCE [LARGE SCALE GENOMIC DNA]</scope>
    <source>
        <strain evidence="3 4">TBRC 7907</strain>
    </source>
</reference>
<dbReference type="InterPro" id="IPR013538">
    <property type="entry name" value="ASHA1/2-like_C"/>
</dbReference>
<dbReference type="EMBL" id="JBHLZU010000027">
    <property type="protein sequence ID" value="MFB9908629.1"/>
    <property type="molecule type" value="Genomic_DNA"/>
</dbReference>
<comment type="similarity">
    <text evidence="1">Belongs to the AHA1 family.</text>
</comment>
<keyword evidence="4" id="KW-1185">Reference proteome</keyword>
<proteinExistence type="inferred from homology"/>
<name>A0ABV6A8Q6_9PSEU</name>
<evidence type="ECO:0000313" key="4">
    <source>
        <dbReference type="Proteomes" id="UP001589693"/>
    </source>
</evidence>
<dbReference type="Pfam" id="PF08327">
    <property type="entry name" value="AHSA1"/>
    <property type="match status" value="1"/>
</dbReference>
<sequence length="144" mass="15801">MIKHATFTLERDYSAPPAKVFALWADPASKARWFAGPGSEHELDFREGGAETARGVRDGVELSFETVYREIVTGSRIVYSSVLRAGKTVATASLTSVQFEPTERGARLVLTEQGAYLDGHEEPEWRRQGTESQLVALEACLSAP</sequence>
<dbReference type="CDD" id="cd08900">
    <property type="entry name" value="SRPBCC_CalC_Aha1-like_7"/>
    <property type="match status" value="1"/>
</dbReference>
<dbReference type="Proteomes" id="UP001589693">
    <property type="component" value="Unassembled WGS sequence"/>
</dbReference>
<dbReference type="Gene3D" id="3.30.530.20">
    <property type="match status" value="1"/>
</dbReference>
<evidence type="ECO:0000313" key="3">
    <source>
        <dbReference type="EMBL" id="MFB9908629.1"/>
    </source>
</evidence>
<dbReference type="SUPFAM" id="SSF55961">
    <property type="entry name" value="Bet v1-like"/>
    <property type="match status" value="1"/>
</dbReference>